<accession>A0A0N7M9L7</accession>
<gene>
    <name evidence="2" type="ORF">RUE5091_02195</name>
</gene>
<organism evidence="2 3">
    <name type="scientific">Ruegeria denitrificans</name>
    <dbReference type="NCBI Taxonomy" id="1715692"/>
    <lineage>
        <taxon>Bacteria</taxon>
        <taxon>Pseudomonadati</taxon>
        <taxon>Pseudomonadota</taxon>
        <taxon>Alphaproteobacteria</taxon>
        <taxon>Rhodobacterales</taxon>
        <taxon>Roseobacteraceae</taxon>
        <taxon>Ruegeria</taxon>
    </lineage>
</organism>
<dbReference type="SUPFAM" id="SSF53756">
    <property type="entry name" value="UDP-Glycosyltransferase/glycogen phosphorylase"/>
    <property type="match status" value="1"/>
</dbReference>
<evidence type="ECO:0000313" key="3">
    <source>
        <dbReference type="Proteomes" id="UP000051260"/>
    </source>
</evidence>
<dbReference type="RefSeq" id="WP_058281918.1">
    <property type="nucleotide sequence ID" value="NZ_CYUD01000006.1"/>
</dbReference>
<dbReference type="OrthoDB" id="799111at2"/>
<evidence type="ECO:0000259" key="1">
    <source>
        <dbReference type="Pfam" id="PF13524"/>
    </source>
</evidence>
<reference evidence="3" key="1">
    <citation type="submission" date="2015-09" db="EMBL/GenBank/DDBJ databases">
        <authorList>
            <person name="Rodrigo-Torres L."/>
            <person name="Arahal D.R."/>
        </authorList>
    </citation>
    <scope>NUCLEOTIDE SEQUENCE [LARGE SCALE GENOMIC DNA]</scope>
    <source>
        <strain evidence="3">CECT 5091</strain>
    </source>
</reference>
<keyword evidence="3" id="KW-1185">Reference proteome</keyword>
<sequence length="552" mass="62353">MVNKPQDGFRAASGLNYLDFLKTMHQSLKPDWYFEVGTQTGASLRLSDAKSISVDPVFALRHEVIGPKPELYLFQCKSDDFFASNRLSALGAKVDLAFLDGMHLMEFLLRDFINTERHCGEDSVIVMHDCIPWNGAMTRRQRETQSWTGDVWKMVPILQKYRPDLDVEVVDCEPTGLVIVSGLDAQNTVLSQAYDKIVSEYVSIEIEDYGVEKYFDELDIVPAAQSRWSSACPRILDSGWRQNPDIAIKIAAPTREVMDAWGDYYFALGLAKAFSRMGYRTAIDPQDEWYANSRPGGLDIVLRGRANFTKQPGRACFFWAISKGMRSINFAHADQVFWASGKMYEEAIANGNGEKSSHLPQCFDAEIMIPRQTLRGNGLVFVGRNRDGFDRDASAFAARSGHDLKIWGPGWKGTEQEEFLRGDSIDNHLLPQIYSAADIVLNDHTPQMKERGFVSNRIFDTLACGAVPISDDVAWLPDDLREFVYLFNDQDSFDAAVDAASSESDAKRQERLEFAKLMQEKHSFNDRAKKILTVFDQLITEKETRMKVGDDA</sequence>
<proteinExistence type="predicted"/>
<protein>
    <recommendedName>
        <fullName evidence="1">Spore protein YkvP/CgeB glycosyl transferase-like domain-containing protein</fullName>
    </recommendedName>
</protein>
<dbReference type="InterPro" id="IPR029063">
    <property type="entry name" value="SAM-dependent_MTases_sf"/>
</dbReference>
<dbReference type="Gene3D" id="3.40.50.150">
    <property type="entry name" value="Vaccinia Virus protein VP39"/>
    <property type="match status" value="1"/>
</dbReference>
<name>A0A0N7M9L7_9RHOB</name>
<dbReference type="AlphaFoldDB" id="A0A0N7M9L7"/>
<dbReference type="SUPFAM" id="SSF53335">
    <property type="entry name" value="S-adenosyl-L-methionine-dependent methyltransferases"/>
    <property type="match status" value="1"/>
</dbReference>
<evidence type="ECO:0000313" key="2">
    <source>
        <dbReference type="EMBL" id="CUK00971.1"/>
    </source>
</evidence>
<dbReference type="EMBL" id="CYUD01000006">
    <property type="protein sequence ID" value="CUK00971.1"/>
    <property type="molecule type" value="Genomic_DNA"/>
</dbReference>
<dbReference type="Pfam" id="PF13524">
    <property type="entry name" value="Glyco_trans_1_2"/>
    <property type="match status" value="1"/>
</dbReference>
<dbReference type="InterPro" id="IPR055259">
    <property type="entry name" value="YkvP/CgeB_Glyco_trans-like"/>
</dbReference>
<dbReference type="Proteomes" id="UP000051260">
    <property type="component" value="Unassembled WGS sequence"/>
</dbReference>
<dbReference type="STRING" id="1715692.RUE5091_02195"/>
<feature type="domain" description="Spore protein YkvP/CgeB glycosyl transferase-like" evidence="1">
    <location>
        <begin position="398"/>
        <end position="532"/>
    </location>
</feature>